<name>A0AAN7VLI6_9COLE</name>
<evidence type="ECO:0000256" key="4">
    <source>
        <dbReference type="ARBA" id="ARBA00022729"/>
    </source>
</evidence>
<evidence type="ECO:0000256" key="5">
    <source>
        <dbReference type="ARBA" id="ARBA00022737"/>
    </source>
</evidence>
<keyword evidence="3 8" id="KW-0812">Transmembrane</keyword>
<dbReference type="SMART" id="SM00365">
    <property type="entry name" value="LRR_SD22"/>
    <property type="match status" value="4"/>
</dbReference>
<comment type="subcellular location">
    <subcellularLocation>
        <location evidence="1">Membrane</location>
        <topology evidence="1">Single-pass type I membrane protein</topology>
    </subcellularLocation>
</comment>
<dbReference type="PANTHER" id="PTHR45773:SF10">
    <property type="match status" value="1"/>
</dbReference>
<evidence type="ECO:0000256" key="8">
    <source>
        <dbReference type="SAM" id="Phobius"/>
    </source>
</evidence>
<evidence type="ECO:0000313" key="9">
    <source>
        <dbReference type="EMBL" id="KAK5650937.1"/>
    </source>
</evidence>
<keyword evidence="2" id="KW-0433">Leucine-rich repeat</keyword>
<dbReference type="FunFam" id="3.80.10.10:FF:001164">
    <property type="entry name" value="GH01279p"/>
    <property type="match status" value="1"/>
</dbReference>
<dbReference type="InterPro" id="IPR003591">
    <property type="entry name" value="Leu-rich_rpt_typical-subtyp"/>
</dbReference>
<dbReference type="GO" id="GO:0051965">
    <property type="term" value="P:positive regulation of synapse assembly"/>
    <property type="evidence" value="ECO:0007669"/>
    <property type="project" value="TreeGrafter"/>
</dbReference>
<keyword evidence="7 8" id="KW-0472">Membrane</keyword>
<keyword evidence="10" id="KW-1185">Reference proteome</keyword>
<evidence type="ECO:0000256" key="3">
    <source>
        <dbReference type="ARBA" id="ARBA00022692"/>
    </source>
</evidence>
<dbReference type="InterPro" id="IPR032675">
    <property type="entry name" value="LRR_dom_sf"/>
</dbReference>
<dbReference type="GO" id="GO:0016020">
    <property type="term" value="C:membrane"/>
    <property type="evidence" value="ECO:0007669"/>
    <property type="project" value="UniProtKB-SubCell"/>
</dbReference>
<comment type="caution">
    <text evidence="9">The sequence shown here is derived from an EMBL/GenBank/DDBJ whole genome shotgun (WGS) entry which is preliminary data.</text>
</comment>
<evidence type="ECO:0000313" key="10">
    <source>
        <dbReference type="Proteomes" id="UP001329430"/>
    </source>
</evidence>
<protein>
    <submittedName>
        <fullName evidence="9">Uncharacterized protein</fullName>
    </submittedName>
</protein>
<feature type="transmembrane region" description="Helical" evidence="8">
    <location>
        <begin position="467"/>
        <end position="486"/>
    </location>
</feature>
<evidence type="ECO:0000256" key="7">
    <source>
        <dbReference type="ARBA" id="ARBA00023136"/>
    </source>
</evidence>
<proteinExistence type="predicted"/>
<organism evidence="9 10">
    <name type="scientific">Pyrocoelia pectoralis</name>
    <dbReference type="NCBI Taxonomy" id="417401"/>
    <lineage>
        <taxon>Eukaryota</taxon>
        <taxon>Metazoa</taxon>
        <taxon>Ecdysozoa</taxon>
        <taxon>Arthropoda</taxon>
        <taxon>Hexapoda</taxon>
        <taxon>Insecta</taxon>
        <taxon>Pterygota</taxon>
        <taxon>Neoptera</taxon>
        <taxon>Endopterygota</taxon>
        <taxon>Coleoptera</taxon>
        <taxon>Polyphaga</taxon>
        <taxon>Elateriformia</taxon>
        <taxon>Elateroidea</taxon>
        <taxon>Lampyridae</taxon>
        <taxon>Lampyrinae</taxon>
        <taxon>Pyrocoelia</taxon>
    </lineage>
</organism>
<dbReference type="Gene3D" id="3.80.10.10">
    <property type="entry name" value="Ribonuclease Inhibitor"/>
    <property type="match status" value="2"/>
</dbReference>
<keyword evidence="6 8" id="KW-1133">Transmembrane helix</keyword>
<dbReference type="PRINTS" id="PR00019">
    <property type="entry name" value="LEURICHRPT"/>
</dbReference>
<dbReference type="EMBL" id="JAVRBK010000001">
    <property type="protein sequence ID" value="KAK5650937.1"/>
    <property type="molecule type" value="Genomic_DNA"/>
</dbReference>
<reference evidence="9 10" key="1">
    <citation type="journal article" date="2024" name="Insects">
        <title>An Improved Chromosome-Level Genome Assembly of the Firefly Pyrocoelia pectoralis.</title>
        <authorList>
            <person name="Fu X."/>
            <person name="Meyer-Rochow V.B."/>
            <person name="Ballantyne L."/>
            <person name="Zhu X."/>
        </authorList>
    </citation>
    <scope>NUCLEOTIDE SEQUENCE [LARGE SCALE GENOMIC DNA]</scope>
    <source>
        <strain evidence="9">XCY_ONT2</strain>
    </source>
</reference>
<dbReference type="SMART" id="SM00369">
    <property type="entry name" value="LRR_TYP"/>
    <property type="match status" value="10"/>
</dbReference>
<dbReference type="InterPro" id="IPR001611">
    <property type="entry name" value="Leu-rich_rpt"/>
</dbReference>
<dbReference type="PROSITE" id="PS51450">
    <property type="entry name" value="LRR"/>
    <property type="match status" value="6"/>
</dbReference>
<dbReference type="Proteomes" id="UP001329430">
    <property type="component" value="Chromosome 1"/>
</dbReference>
<gene>
    <name evidence="9" type="ORF">RI129_001966</name>
</gene>
<dbReference type="Pfam" id="PF00560">
    <property type="entry name" value="LRR_1"/>
    <property type="match status" value="2"/>
</dbReference>
<keyword evidence="5" id="KW-0677">Repeat</keyword>
<evidence type="ECO:0000256" key="2">
    <source>
        <dbReference type="ARBA" id="ARBA00022614"/>
    </source>
</evidence>
<dbReference type="SUPFAM" id="SSF52058">
    <property type="entry name" value="L domain-like"/>
    <property type="match status" value="1"/>
</dbReference>
<dbReference type="GO" id="GO:0007409">
    <property type="term" value="P:axonogenesis"/>
    <property type="evidence" value="ECO:0007669"/>
    <property type="project" value="TreeGrafter"/>
</dbReference>
<dbReference type="Pfam" id="PF13855">
    <property type="entry name" value="LRR_8"/>
    <property type="match status" value="2"/>
</dbReference>
<dbReference type="AlphaFoldDB" id="A0AAN7VLI6"/>
<evidence type="ECO:0000256" key="1">
    <source>
        <dbReference type="ARBA" id="ARBA00004479"/>
    </source>
</evidence>
<accession>A0AAN7VLI6</accession>
<evidence type="ECO:0000256" key="6">
    <source>
        <dbReference type="ARBA" id="ARBA00022989"/>
    </source>
</evidence>
<sequence length="513" mass="58598">MLKYMLFRNSKIQMVPADVFTNYSSITQLYLNNSQISTIQPSAFNGLSHLTELHLENNCLAKVTVGVYNSLSKLLILNLAYNYIETIEEYAFLGNSELQILFLDNNRITSVFPYTFRDSALLHLDLSYNAIANNASNFDLAVFPKSITHLQLSSIGVKSFKGLQDLSQLVHLDLSNNSLSTIELLSSARLSYLNLSFNSVSSLNSFSFKDMQSLDYLYLQNNLISDIPIGCFKNLDSLAVLDISTNNIYQLRVGVFEGLDLLKSLNISNNKISYIDETVFHPLDHLTELNISNNEILQINTESLLNHLNSLRFIALHNNPWECKTLANILVTLKKLKIVVQKGPEQYNTHFKGIKCETYIYAPTTSSSPAQDIPNFQNFFQEDFFNTNFYKFFQTPFNETLMQMAKSVQKEYVGELSQLNNIQLNSKVDLQKIFDNYTNFNKEVFSKLLEALNKRENGFEIIRETNIMLIIIIVLVVIGVITLYILKHFDVFKKSSNRIRTANHTTNSAEIEI</sequence>
<dbReference type="PANTHER" id="PTHR45773">
    <property type="entry name" value="SLIT AND NTRK-LIKE PROTEIN 4-RELATED"/>
    <property type="match status" value="1"/>
</dbReference>
<keyword evidence="4" id="KW-0732">Signal</keyword>